<dbReference type="InterPro" id="IPR001345">
    <property type="entry name" value="PG/BPGM_mutase_AS"/>
</dbReference>
<evidence type="ECO:0000313" key="1">
    <source>
        <dbReference type="EMBL" id="KUO05931.1"/>
    </source>
</evidence>
<protein>
    <recommendedName>
        <fullName evidence="3">Phosphoglycerate mutase</fullName>
    </recommendedName>
</protein>
<gene>
    <name evidence="1" type="ORF">AQJ67_03710</name>
</gene>
<dbReference type="GO" id="GO:0003824">
    <property type="term" value="F:catalytic activity"/>
    <property type="evidence" value="ECO:0007669"/>
    <property type="project" value="InterPro"/>
</dbReference>
<sequence>MRLLLVRHGQTPANVDFLLHTAVPGAGLTALGGDVGLRMPEARAGRRCARGTTRRCLRPRTGPTGRVVHPE</sequence>
<dbReference type="InterPro" id="IPR029033">
    <property type="entry name" value="His_PPase_superfam"/>
</dbReference>
<organism evidence="1 2">
    <name type="scientific">Streptomyces caeruleatus</name>
    <dbReference type="NCBI Taxonomy" id="661399"/>
    <lineage>
        <taxon>Bacteria</taxon>
        <taxon>Bacillati</taxon>
        <taxon>Actinomycetota</taxon>
        <taxon>Actinomycetes</taxon>
        <taxon>Kitasatosporales</taxon>
        <taxon>Streptomycetaceae</taxon>
        <taxon>Streptomyces</taxon>
    </lineage>
</organism>
<dbReference type="SUPFAM" id="SSF53254">
    <property type="entry name" value="Phosphoglycerate mutase-like"/>
    <property type="match status" value="1"/>
</dbReference>
<dbReference type="STRING" id="661399.AQJ67_03710"/>
<reference evidence="1 2" key="1">
    <citation type="submission" date="2015-10" db="EMBL/GenBank/DDBJ databases">
        <title>Draft genome sequence of Streptomyces caeruleatus NRRL B-24802, type strain for the species Streptomyces caeruleatus.</title>
        <authorList>
            <person name="Ruckert C."/>
            <person name="Winkler A."/>
            <person name="Kalinowski J."/>
            <person name="Kampfer P."/>
            <person name="Glaeser S."/>
        </authorList>
    </citation>
    <scope>NUCLEOTIDE SEQUENCE [LARGE SCALE GENOMIC DNA]</scope>
    <source>
        <strain evidence="1 2">NRRL B-24802</strain>
    </source>
</reference>
<keyword evidence="2" id="KW-1185">Reference proteome</keyword>
<dbReference type="AlphaFoldDB" id="A0A124IAK0"/>
<evidence type="ECO:0008006" key="3">
    <source>
        <dbReference type="Google" id="ProtNLM"/>
    </source>
</evidence>
<dbReference type="Proteomes" id="UP000053429">
    <property type="component" value="Unassembled WGS sequence"/>
</dbReference>
<dbReference type="PROSITE" id="PS00175">
    <property type="entry name" value="PG_MUTASE"/>
    <property type="match status" value="1"/>
</dbReference>
<proteinExistence type="predicted"/>
<dbReference type="EMBL" id="LMWY01000003">
    <property type="protein sequence ID" value="KUO05931.1"/>
    <property type="molecule type" value="Genomic_DNA"/>
</dbReference>
<name>A0A124IAK0_9ACTN</name>
<evidence type="ECO:0000313" key="2">
    <source>
        <dbReference type="Proteomes" id="UP000053429"/>
    </source>
</evidence>
<comment type="caution">
    <text evidence="1">The sequence shown here is derived from an EMBL/GenBank/DDBJ whole genome shotgun (WGS) entry which is preliminary data.</text>
</comment>
<accession>A0A124IAK0</accession>